<evidence type="ECO:0000313" key="8">
    <source>
        <dbReference type="Proteomes" id="UP000187439"/>
    </source>
</evidence>
<evidence type="ECO:0000313" key="7">
    <source>
        <dbReference type="EMBL" id="OMD41142.1"/>
    </source>
</evidence>
<comment type="caution">
    <text evidence="7">The sequence shown here is derived from an EMBL/GenBank/DDBJ whole genome shotgun (WGS) entry which is preliminary data.</text>
</comment>
<organism evidence="7 8">
    <name type="scientific">Paenibacillus odorifer</name>
    <dbReference type="NCBI Taxonomy" id="189426"/>
    <lineage>
        <taxon>Bacteria</taxon>
        <taxon>Bacillati</taxon>
        <taxon>Bacillota</taxon>
        <taxon>Bacilli</taxon>
        <taxon>Bacillales</taxon>
        <taxon>Paenibacillaceae</taxon>
        <taxon>Paenibacillus</taxon>
    </lineage>
</organism>
<evidence type="ECO:0000256" key="6">
    <source>
        <dbReference type="SAM" id="SignalP"/>
    </source>
</evidence>
<dbReference type="InterPro" id="IPR006059">
    <property type="entry name" value="SBP"/>
</dbReference>
<keyword evidence="1" id="KW-1003">Cell membrane</keyword>
<evidence type="ECO:0000256" key="5">
    <source>
        <dbReference type="ARBA" id="ARBA00023288"/>
    </source>
</evidence>
<accession>A0A1R0Y1G1</accession>
<evidence type="ECO:0000256" key="2">
    <source>
        <dbReference type="ARBA" id="ARBA00022729"/>
    </source>
</evidence>
<dbReference type="Pfam" id="PF01547">
    <property type="entry name" value="SBP_bac_1"/>
    <property type="match status" value="1"/>
</dbReference>
<name>A0A1R0Y1G1_9BACL</name>
<evidence type="ECO:0000256" key="3">
    <source>
        <dbReference type="ARBA" id="ARBA00023136"/>
    </source>
</evidence>
<reference evidence="7 8" key="1">
    <citation type="submission" date="2016-10" db="EMBL/GenBank/DDBJ databases">
        <title>Paenibacillus species isolates.</title>
        <authorList>
            <person name="Beno S.M."/>
        </authorList>
    </citation>
    <scope>NUCLEOTIDE SEQUENCE [LARGE SCALE GENOMIC DNA]</scope>
    <source>
        <strain evidence="7 8">FSL H7-0710</strain>
    </source>
</reference>
<dbReference type="InterPro" id="IPR050490">
    <property type="entry name" value="Bact_solute-bd_prot1"/>
</dbReference>
<keyword evidence="5" id="KW-0449">Lipoprotein</keyword>
<evidence type="ECO:0000256" key="4">
    <source>
        <dbReference type="ARBA" id="ARBA00023139"/>
    </source>
</evidence>
<gene>
    <name evidence="7" type="ORF">BSK52_11980</name>
</gene>
<keyword evidence="2 6" id="KW-0732">Signal</keyword>
<dbReference type="Gene3D" id="3.40.190.10">
    <property type="entry name" value="Periplasmic binding protein-like II"/>
    <property type="match status" value="2"/>
</dbReference>
<proteinExistence type="predicted"/>
<dbReference type="PANTHER" id="PTHR43649:SF33">
    <property type="entry name" value="POLYGALACTURONAN_RHAMNOGALACTURONAN-BINDING PROTEIN YTCQ"/>
    <property type="match status" value="1"/>
</dbReference>
<dbReference type="EMBL" id="MPTC01000008">
    <property type="protein sequence ID" value="OMD41142.1"/>
    <property type="molecule type" value="Genomic_DNA"/>
</dbReference>
<dbReference type="OrthoDB" id="9787283at2"/>
<protein>
    <submittedName>
        <fullName evidence="7">Sugar ABC transporter substrate-binding protein</fullName>
    </submittedName>
</protein>
<feature type="chain" id="PRO_5038883516" evidence="6">
    <location>
        <begin position="21"/>
        <end position="543"/>
    </location>
</feature>
<dbReference type="AlphaFoldDB" id="A0A1R0Y1G1"/>
<keyword evidence="4" id="KW-0564">Palmitate</keyword>
<dbReference type="SUPFAM" id="SSF53850">
    <property type="entry name" value="Periplasmic binding protein-like II"/>
    <property type="match status" value="1"/>
</dbReference>
<feature type="signal peptide" evidence="6">
    <location>
        <begin position="1"/>
        <end position="20"/>
    </location>
</feature>
<dbReference type="PANTHER" id="PTHR43649">
    <property type="entry name" value="ARABINOSE-BINDING PROTEIN-RELATED"/>
    <property type="match status" value="1"/>
</dbReference>
<dbReference type="PROSITE" id="PS51257">
    <property type="entry name" value="PROKAR_LIPOPROTEIN"/>
    <property type="match status" value="1"/>
</dbReference>
<sequence length="543" mass="61198">MLKRSLMILLLISLILSVSACSQNKTDIIKERGEDPAFEKYEVPTTLNIVMGVDPNYKSYTGETPANNPWIKTIKAKLNVNIHIDWFATHENMDQRIDLAISSNVLPDAMVVSPYQFNQMVEADELEDLTKAYEEYASPIMKRIIEGTNAGLKEDVMINGKMLALPSANPEDFSMMWIRKDWLDRLGLAPPSTMKELESVAKAFVEQDPDGNGQKDTIGIAAGTSLYDEYNAGPGSFNLNPIFSAYDSYPGFWLKGKNGMPVYGSIQPETRTALAALRELYAKGLIDREMGIRETEAEVVIEGKAGIFFAPSFGGDWPIPEALKNNPRANWQAYALPLDTAGKFNVKIFRPTQSYIVVRKGYEHPEAIIKIANLTLRDREKYGDVFQPLQNMLVPRDEIAFSVRTIQDVMAGRQEAGNFQGKEEYPMLASDLETIYNVKRPPYDNTDIQYWNLRDGNFRRAYSLLVGGKNLHDPNLNKVYSIYNEGGNSFAKQWKYLADEEMDVFTQIIMGVVPLETFDQWVQNWKLQGGEQITDGIAKAISP</sequence>
<dbReference type="RefSeq" id="WP_076119305.1">
    <property type="nucleotide sequence ID" value="NZ_MPTC01000008.1"/>
</dbReference>
<evidence type="ECO:0000256" key="1">
    <source>
        <dbReference type="ARBA" id="ARBA00022475"/>
    </source>
</evidence>
<keyword evidence="3" id="KW-0472">Membrane</keyword>
<dbReference type="Proteomes" id="UP000187439">
    <property type="component" value="Unassembled WGS sequence"/>
</dbReference>